<evidence type="ECO:0000256" key="2">
    <source>
        <dbReference type="ARBA" id="ARBA00022833"/>
    </source>
</evidence>
<comment type="caution">
    <text evidence="7">The sequence shown here is derived from an EMBL/GenBank/DDBJ whole genome shotgun (WGS) entry which is preliminary data.</text>
</comment>
<dbReference type="Pfam" id="PF08240">
    <property type="entry name" value="ADH_N"/>
    <property type="match status" value="1"/>
</dbReference>
<dbReference type="GO" id="GO:0016491">
    <property type="term" value="F:oxidoreductase activity"/>
    <property type="evidence" value="ECO:0007669"/>
    <property type="project" value="UniProtKB-KW"/>
</dbReference>
<evidence type="ECO:0000259" key="5">
    <source>
        <dbReference type="Pfam" id="PF00107"/>
    </source>
</evidence>
<evidence type="ECO:0000256" key="4">
    <source>
        <dbReference type="RuleBase" id="RU361277"/>
    </source>
</evidence>
<keyword evidence="8" id="KW-1185">Reference proteome</keyword>
<reference evidence="7 8" key="1">
    <citation type="submission" date="2023-03" db="EMBL/GenBank/DDBJ databases">
        <title>Genome insight into feeding habits of ladybird beetles.</title>
        <authorList>
            <person name="Li H.-S."/>
            <person name="Huang Y.-H."/>
            <person name="Pang H."/>
        </authorList>
    </citation>
    <scope>NUCLEOTIDE SEQUENCE [LARGE SCALE GENOMIC DNA]</scope>
    <source>
        <strain evidence="7">SYSU_2023b</strain>
        <tissue evidence="7">Whole body</tissue>
    </source>
</reference>
<protein>
    <submittedName>
        <fullName evidence="7">Uncharacterized protein</fullName>
    </submittedName>
</protein>
<dbReference type="Gene3D" id="3.90.180.10">
    <property type="entry name" value="Medium-chain alcohol dehydrogenases, catalytic domain"/>
    <property type="match status" value="1"/>
</dbReference>
<dbReference type="AlphaFoldDB" id="A0AAW1UP79"/>
<proteinExistence type="inferred from homology"/>
<dbReference type="Proteomes" id="UP001431783">
    <property type="component" value="Unassembled WGS sequence"/>
</dbReference>
<dbReference type="PANTHER" id="PTHR43401">
    <property type="entry name" value="L-THREONINE 3-DEHYDROGENASE"/>
    <property type="match status" value="1"/>
</dbReference>
<dbReference type="SUPFAM" id="SSF50129">
    <property type="entry name" value="GroES-like"/>
    <property type="match status" value="1"/>
</dbReference>
<organism evidence="7 8">
    <name type="scientific">Henosepilachna vigintioctopunctata</name>
    <dbReference type="NCBI Taxonomy" id="420089"/>
    <lineage>
        <taxon>Eukaryota</taxon>
        <taxon>Metazoa</taxon>
        <taxon>Ecdysozoa</taxon>
        <taxon>Arthropoda</taxon>
        <taxon>Hexapoda</taxon>
        <taxon>Insecta</taxon>
        <taxon>Pterygota</taxon>
        <taxon>Neoptera</taxon>
        <taxon>Endopterygota</taxon>
        <taxon>Coleoptera</taxon>
        <taxon>Polyphaga</taxon>
        <taxon>Cucujiformia</taxon>
        <taxon>Coccinelloidea</taxon>
        <taxon>Coccinellidae</taxon>
        <taxon>Epilachninae</taxon>
        <taxon>Epilachnini</taxon>
        <taxon>Henosepilachna</taxon>
    </lineage>
</organism>
<accession>A0AAW1UP79</accession>
<dbReference type="InterPro" id="IPR013149">
    <property type="entry name" value="ADH-like_C"/>
</dbReference>
<dbReference type="InterPro" id="IPR002328">
    <property type="entry name" value="ADH_Zn_CS"/>
</dbReference>
<evidence type="ECO:0000313" key="7">
    <source>
        <dbReference type="EMBL" id="KAK9884335.1"/>
    </source>
</evidence>
<feature type="domain" description="Alcohol dehydrogenase-like N-terminal" evidence="6">
    <location>
        <begin position="32"/>
        <end position="141"/>
    </location>
</feature>
<feature type="domain" description="Alcohol dehydrogenase-like C-terminal" evidence="5">
    <location>
        <begin position="182"/>
        <end position="294"/>
    </location>
</feature>
<dbReference type="PROSITE" id="PS00059">
    <property type="entry name" value="ADH_ZINC"/>
    <property type="match status" value="1"/>
</dbReference>
<dbReference type="PANTHER" id="PTHR43401:SF2">
    <property type="entry name" value="L-THREONINE 3-DEHYDROGENASE"/>
    <property type="match status" value="1"/>
</dbReference>
<dbReference type="InterPro" id="IPR013154">
    <property type="entry name" value="ADH-like_N"/>
</dbReference>
<dbReference type="SUPFAM" id="SSF51735">
    <property type="entry name" value="NAD(P)-binding Rossmann-fold domains"/>
    <property type="match status" value="1"/>
</dbReference>
<keyword evidence="1 4" id="KW-0479">Metal-binding</keyword>
<evidence type="ECO:0000313" key="8">
    <source>
        <dbReference type="Proteomes" id="UP001431783"/>
    </source>
</evidence>
<gene>
    <name evidence="7" type="ORF">WA026_005285</name>
</gene>
<dbReference type="Pfam" id="PF00107">
    <property type="entry name" value="ADH_zinc_N"/>
    <property type="match status" value="1"/>
</dbReference>
<dbReference type="GO" id="GO:0008270">
    <property type="term" value="F:zinc ion binding"/>
    <property type="evidence" value="ECO:0007669"/>
    <property type="project" value="InterPro"/>
</dbReference>
<dbReference type="EMBL" id="JARQZJ010000092">
    <property type="protein sequence ID" value="KAK9884335.1"/>
    <property type="molecule type" value="Genomic_DNA"/>
</dbReference>
<dbReference type="InterPro" id="IPR011032">
    <property type="entry name" value="GroES-like_sf"/>
</dbReference>
<sequence length="348" mass="38309">MVRIKKVVLEVTVWKKYHSVNIIQEIEKIFKIVKVSYAGVCGTDLHIIEGHFPCYANGPITLGHEFSGIVTEVGIDVGNFKIGDRVSVDPNIGCEKCDFCHDGNPHFCKQGGINTTIGIYKDGGWAEYVVCPESQVHKLKDSITLEQAALCEPLSCLSHGLDLVSPIKIGKKILITGAGIIGNLWACALHLQGHRRVTVSEPNQARLNNLKKLNLGFDLITPDQLKKNQSDNPEYLFDFAIDCSGYPPAIEHAISLLNKGGKLVIFGVAPPNKKISISPYEIFDKELKIIGVKVNPYSYVNSIGMVEAMGDRYLNFDNLGIGLYPLKDYQKAIEALKKGSIAKAIFKL</sequence>
<comment type="similarity">
    <text evidence="4">Belongs to the zinc-containing alcohol dehydrogenase family.</text>
</comment>
<dbReference type="Gene3D" id="3.40.50.720">
    <property type="entry name" value="NAD(P)-binding Rossmann-like Domain"/>
    <property type="match status" value="1"/>
</dbReference>
<evidence type="ECO:0000256" key="1">
    <source>
        <dbReference type="ARBA" id="ARBA00022723"/>
    </source>
</evidence>
<name>A0AAW1UP79_9CUCU</name>
<keyword evidence="3" id="KW-0560">Oxidoreductase</keyword>
<evidence type="ECO:0000256" key="3">
    <source>
        <dbReference type="ARBA" id="ARBA00023002"/>
    </source>
</evidence>
<dbReference type="InterPro" id="IPR036291">
    <property type="entry name" value="NAD(P)-bd_dom_sf"/>
</dbReference>
<evidence type="ECO:0000259" key="6">
    <source>
        <dbReference type="Pfam" id="PF08240"/>
    </source>
</evidence>
<dbReference type="InterPro" id="IPR050129">
    <property type="entry name" value="Zn_alcohol_dh"/>
</dbReference>
<keyword evidence="2 4" id="KW-0862">Zinc</keyword>
<comment type="cofactor">
    <cofactor evidence="4">
        <name>Zn(2+)</name>
        <dbReference type="ChEBI" id="CHEBI:29105"/>
    </cofactor>
</comment>